<evidence type="ECO:0000313" key="3">
    <source>
        <dbReference type="Proteomes" id="UP000294853"/>
    </source>
</evidence>
<feature type="domain" description="Luciferase-like" evidence="1">
    <location>
        <begin position="4"/>
        <end position="210"/>
    </location>
</feature>
<dbReference type="Pfam" id="PF00296">
    <property type="entry name" value="Bac_luciferase"/>
    <property type="match status" value="1"/>
</dbReference>
<evidence type="ECO:0000313" key="2">
    <source>
        <dbReference type="EMBL" id="QBX57571.1"/>
    </source>
</evidence>
<accession>A0A4P7IML3</accession>
<dbReference type="SUPFAM" id="SSF51679">
    <property type="entry name" value="Bacterial luciferase-like"/>
    <property type="match status" value="1"/>
</dbReference>
<evidence type="ECO:0000259" key="1">
    <source>
        <dbReference type="Pfam" id="PF00296"/>
    </source>
</evidence>
<dbReference type="InterPro" id="IPR036661">
    <property type="entry name" value="Luciferase-like_sf"/>
</dbReference>
<gene>
    <name evidence="2" type="ORF">EXE58_11115</name>
</gene>
<dbReference type="InterPro" id="IPR050564">
    <property type="entry name" value="F420-G6PD/mer"/>
</dbReference>
<dbReference type="GO" id="GO:0016705">
    <property type="term" value="F:oxidoreductase activity, acting on paired donors, with incorporation or reduction of molecular oxygen"/>
    <property type="evidence" value="ECO:0007669"/>
    <property type="project" value="InterPro"/>
</dbReference>
<organism evidence="2 3">
    <name type="scientific">Nocardioides seonyuensis</name>
    <dbReference type="NCBI Taxonomy" id="2518371"/>
    <lineage>
        <taxon>Bacteria</taxon>
        <taxon>Bacillati</taxon>
        <taxon>Actinomycetota</taxon>
        <taxon>Actinomycetes</taxon>
        <taxon>Propionibacteriales</taxon>
        <taxon>Nocardioidaceae</taxon>
        <taxon>Nocardioides</taxon>
    </lineage>
</organism>
<dbReference type="OrthoDB" id="3813791at2"/>
<dbReference type="Proteomes" id="UP000294853">
    <property type="component" value="Chromosome"/>
</dbReference>
<dbReference type="AlphaFoldDB" id="A0A4P7IML3"/>
<proteinExistence type="predicted"/>
<sequence>MGDVGLDHLTVGDHISFHGGTGFDGFVSATAALASHDTLKVMIGIYLAGLRHPMATARQLATLSQVAPGRLILGVGVGGEDRTEVANMGVDPSTRGRRMDETLGLLHQLASGEAVDHEGEFYRLEQARILPALEPRVPIVIGGAGDVAVRRAAAHGDGWLAMWCSARRYTATQQQLVEAFEQAGRPGPTFAGLNVWVGFGADRESARQRLGDRMSELYNLPPEKFQHISAAGTAQDVAEFLQPYVDGGARTLTLVGVSESVEETVDMAGEVRRLLLAANPGT</sequence>
<protein>
    <submittedName>
        <fullName evidence="2">LLM class flavin-dependent oxidoreductase</fullName>
    </submittedName>
</protein>
<dbReference type="KEGG" id="nsn:EXE58_11115"/>
<dbReference type="PANTHER" id="PTHR43244:SF2">
    <property type="entry name" value="CONSERVED HYPOTHETICAL ALANINE AND PROLINE-RICH PROTEIN"/>
    <property type="match status" value="1"/>
</dbReference>
<reference evidence="2 3" key="1">
    <citation type="submission" date="2019-03" db="EMBL/GenBank/DDBJ databases">
        <title>Three New Species of Nocardioides, Nocardioides euryhalodurans sp. nov., Nocardioides seonyuensis sp. nov. and Nocardioides eburneoflavus sp. nov. Iolated from Soil.</title>
        <authorList>
            <person name="Roh S.G."/>
            <person name="Lee C."/>
            <person name="Kim M.-K."/>
            <person name="Kim S.B."/>
        </authorList>
    </citation>
    <scope>NUCLEOTIDE SEQUENCE [LARGE SCALE GENOMIC DNA]</scope>
    <source>
        <strain evidence="2 3">MMS17-SY207-3</strain>
    </source>
</reference>
<keyword evidence="3" id="KW-1185">Reference proteome</keyword>
<dbReference type="InterPro" id="IPR011251">
    <property type="entry name" value="Luciferase-like_dom"/>
</dbReference>
<dbReference type="EMBL" id="CP038436">
    <property type="protein sequence ID" value="QBX57571.1"/>
    <property type="molecule type" value="Genomic_DNA"/>
</dbReference>
<dbReference type="PANTHER" id="PTHR43244">
    <property type="match status" value="1"/>
</dbReference>
<dbReference type="Gene3D" id="3.20.20.30">
    <property type="entry name" value="Luciferase-like domain"/>
    <property type="match status" value="1"/>
</dbReference>
<name>A0A4P7IML3_9ACTN</name>